<proteinExistence type="predicted"/>
<evidence type="ECO:0000313" key="1">
    <source>
        <dbReference type="EMBL" id="KAK7289857.1"/>
    </source>
</evidence>
<protein>
    <submittedName>
        <fullName evidence="1">Uncharacterized protein</fullName>
    </submittedName>
</protein>
<dbReference type="AlphaFoldDB" id="A0AAN9J0D3"/>
<sequence length="98" mass="11440">MKLVKQDIGLLELKAEEEGLDATKEERISNLNASLWRIASNKDSVLLQRLRLQLLKEGDANNTFFHSVIRNKKRRNEMKAIRVGEDWVEGVTRIHEER</sequence>
<dbReference type="Proteomes" id="UP001372338">
    <property type="component" value="Unassembled WGS sequence"/>
</dbReference>
<accession>A0AAN9J0D3</accession>
<name>A0AAN9J0D3_CROPI</name>
<organism evidence="1 2">
    <name type="scientific">Crotalaria pallida</name>
    <name type="common">Smooth rattlebox</name>
    <name type="synonym">Crotalaria striata</name>
    <dbReference type="NCBI Taxonomy" id="3830"/>
    <lineage>
        <taxon>Eukaryota</taxon>
        <taxon>Viridiplantae</taxon>
        <taxon>Streptophyta</taxon>
        <taxon>Embryophyta</taxon>
        <taxon>Tracheophyta</taxon>
        <taxon>Spermatophyta</taxon>
        <taxon>Magnoliopsida</taxon>
        <taxon>eudicotyledons</taxon>
        <taxon>Gunneridae</taxon>
        <taxon>Pentapetalae</taxon>
        <taxon>rosids</taxon>
        <taxon>fabids</taxon>
        <taxon>Fabales</taxon>
        <taxon>Fabaceae</taxon>
        <taxon>Papilionoideae</taxon>
        <taxon>50 kb inversion clade</taxon>
        <taxon>genistoids sensu lato</taxon>
        <taxon>core genistoids</taxon>
        <taxon>Crotalarieae</taxon>
        <taxon>Crotalaria</taxon>
    </lineage>
</organism>
<comment type="caution">
    <text evidence="1">The sequence shown here is derived from an EMBL/GenBank/DDBJ whole genome shotgun (WGS) entry which is preliminary data.</text>
</comment>
<dbReference type="EMBL" id="JAYWIO010000001">
    <property type="protein sequence ID" value="KAK7289857.1"/>
    <property type="molecule type" value="Genomic_DNA"/>
</dbReference>
<keyword evidence="2" id="KW-1185">Reference proteome</keyword>
<gene>
    <name evidence="1" type="ORF">RIF29_03843</name>
</gene>
<evidence type="ECO:0000313" key="2">
    <source>
        <dbReference type="Proteomes" id="UP001372338"/>
    </source>
</evidence>
<reference evidence="1 2" key="1">
    <citation type="submission" date="2024-01" db="EMBL/GenBank/DDBJ databases">
        <title>The genomes of 5 underutilized Papilionoideae crops provide insights into root nodulation and disease resistanc.</title>
        <authorList>
            <person name="Yuan L."/>
        </authorList>
    </citation>
    <scope>NUCLEOTIDE SEQUENCE [LARGE SCALE GENOMIC DNA]</scope>
    <source>
        <strain evidence="1">ZHUSHIDOU_FW_LH</strain>
        <tissue evidence="1">Leaf</tissue>
    </source>
</reference>